<feature type="transmembrane region" description="Helical" evidence="1">
    <location>
        <begin position="24"/>
        <end position="44"/>
    </location>
</feature>
<sequence length="274" mass="28482">MSTAEHTRHEPVPRVALPIGPRTAAVLTLASIAGLMMLCWPLVLDAQPGQRVEPPFVFLALLPLVMVVVLAEMGEGGMDSRVLAVLGVLSAINAVMRGLGAGTGGVELVFFLLVLGGRVFGAGFGFVLGCTSLFASALLTAGVGPWLPFQMICAAWVGMGAGFLPRRLGGRAEIAMLAAYAVVASYLYGLLMNLSYWPFALGIVVPGHEGSLAYVAGAPVLENAHRFGVYTLLTSTGGWDTGRAITTAIAIVVLGPAILTTLRRAARRAVVRAG</sequence>
<comment type="caution">
    <text evidence="2">The sequence shown here is derived from an EMBL/GenBank/DDBJ whole genome shotgun (WGS) entry which is preliminary data.</text>
</comment>
<protein>
    <submittedName>
        <fullName evidence="2">ECF transporter S component</fullName>
    </submittedName>
</protein>
<feature type="transmembrane region" description="Helical" evidence="1">
    <location>
        <begin position="244"/>
        <end position="262"/>
    </location>
</feature>
<name>A0ABW2N2A8_9ACTN</name>
<organism evidence="2 3">
    <name type="scientific">Nocardioides astragali</name>
    <dbReference type="NCBI Taxonomy" id="1776736"/>
    <lineage>
        <taxon>Bacteria</taxon>
        <taxon>Bacillati</taxon>
        <taxon>Actinomycetota</taxon>
        <taxon>Actinomycetes</taxon>
        <taxon>Propionibacteriales</taxon>
        <taxon>Nocardioidaceae</taxon>
        <taxon>Nocardioides</taxon>
    </lineage>
</organism>
<feature type="transmembrane region" description="Helical" evidence="1">
    <location>
        <begin position="177"/>
        <end position="197"/>
    </location>
</feature>
<accession>A0ABW2N2A8</accession>
<keyword evidence="1" id="KW-0472">Membrane</keyword>
<dbReference type="InterPro" id="IPR017196">
    <property type="entry name" value="ECF_substrate-spec_UCP037395"/>
</dbReference>
<feature type="transmembrane region" description="Helical" evidence="1">
    <location>
        <begin position="146"/>
        <end position="165"/>
    </location>
</feature>
<dbReference type="EMBL" id="JBHTCH010000017">
    <property type="protein sequence ID" value="MFC7361424.1"/>
    <property type="molecule type" value="Genomic_DNA"/>
</dbReference>
<feature type="transmembrane region" description="Helical" evidence="1">
    <location>
        <begin position="56"/>
        <end position="74"/>
    </location>
</feature>
<proteinExistence type="predicted"/>
<reference evidence="3" key="1">
    <citation type="journal article" date="2019" name="Int. J. Syst. Evol. Microbiol.">
        <title>The Global Catalogue of Microorganisms (GCM) 10K type strain sequencing project: providing services to taxonomists for standard genome sequencing and annotation.</title>
        <authorList>
            <consortium name="The Broad Institute Genomics Platform"/>
            <consortium name="The Broad Institute Genome Sequencing Center for Infectious Disease"/>
            <person name="Wu L."/>
            <person name="Ma J."/>
        </authorList>
    </citation>
    <scope>NUCLEOTIDE SEQUENCE [LARGE SCALE GENOMIC DNA]</scope>
    <source>
        <strain evidence="3">FCH27</strain>
    </source>
</reference>
<dbReference type="RefSeq" id="WP_255891015.1">
    <property type="nucleotide sequence ID" value="NZ_JAFMZM010000004.1"/>
</dbReference>
<dbReference type="PIRSF" id="PIRSF037395">
    <property type="entry name" value="UCP037395_ABCper"/>
    <property type="match status" value="1"/>
</dbReference>
<keyword evidence="1" id="KW-1133">Transmembrane helix</keyword>
<keyword evidence="3" id="KW-1185">Reference proteome</keyword>
<keyword evidence="1" id="KW-0812">Transmembrane</keyword>
<evidence type="ECO:0000256" key="1">
    <source>
        <dbReference type="SAM" id="Phobius"/>
    </source>
</evidence>
<dbReference type="Proteomes" id="UP001596524">
    <property type="component" value="Unassembled WGS sequence"/>
</dbReference>
<evidence type="ECO:0000313" key="3">
    <source>
        <dbReference type="Proteomes" id="UP001596524"/>
    </source>
</evidence>
<evidence type="ECO:0000313" key="2">
    <source>
        <dbReference type="EMBL" id="MFC7361424.1"/>
    </source>
</evidence>
<gene>
    <name evidence="2" type="ORF">ACFQO6_14205</name>
</gene>
<feature type="transmembrane region" description="Helical" evidence="1">
    <location>
        <begin position="108"/>
        <end position="134"/>
    </location>
</feature>